<dbReference type="InterPro" id="IPR036281">
    <property type="entry name" value="SinR/SinI_dimer_dom_sf"/>
</dbReference>
<organism evidence="2 3">
    <name type="scientific">Paenibacillus antibioticophila</name>
    <dbReference type="NCBI Taxonomy" id="1274374"/>
    <lineage>
        <taxon>Bacteria</taxon>
        <taxon>Bacillati</taxon>
        <taxon>Bacillota</taxon>
        <taxon>Bacilli</taxon>
        <taxon>Bacillales</taxon>
        <taxon>Paenibacillaceae</taxon>
        <taxon>Paenibacillus</taxon>
    </lineage>
</organism>
<dbReference type="GO" id="GO:0046983">
    <property type="term" value="F:protein dimerization activity"/>
    <property type="evidence" value="ECO:0007669"/>
    <property type="project" value="InterPro"/>
</dbReference>
<dbReference type="GO" id="GO:0006355">
    <property type="term" value="P:regulation of DNA-templated transcription"/>
    <property type="evidence" value="ECO:0007669"/>
    <property type="project" value="InterPro"/>
</dbReference>
<dbReference type="Pfam" id="PF08671">
    <property type="entry name" value="SinI"/>
    <property type="match status" value="1"/>
</dbReference>
<dbReference type="Proteomes" id="UP000681162">
    <property type="component" value="Unassembled WGS sequence"/>
</dbReference>
<feature type="domain" description="Sin" evidence="1">
    <location>
        <begin position="9"/>
        <end position="47"/>
    </location>
</feature>
<dbReference type="InterPro" id="IPR010981">
    <property type="entry name" value="SinR/SinI_dimer_dom"/>
</dbReference>
<protein>
    <recommendedName>
        <fullName evidence="1">Sin domain-containing protein</fullName>
    </recommendedName>
</protein>
<accession>A0A919XVV0</accession>
<keyword evidence="3" id="KW-1185">Reference proteome</keyword>
<reference evidence="2 3" key="1">
    <citation type="submission" date="2021-03" db="EMBL/GenBank/DDBJ databases">
        <title>Antimicrobial resistance genes in bacteria isolated from Japanese honey, and their potential for conferring macrolide and lincosamide resistance in the American foulbrood pathogen Paenibacillus larvae.</title>
        <authorList>
            <person name="Okamoto M."/>
            <person name="Kumagai M."/>
            <person name="Kanamori H."/>
            <person name="Takamatsu D."/>
        </authorList>
    </citation>
    <scope>NUCLEOTIDE SEQUENCE [LARGE SCALE GENOMIC DNA]</scope>
    <source>
        <strain evidence="2 3">J41TS12</strain>
    </source>
</reference>
<dbReference type="PROSITE" id="PS51500">
    <property type="entry name" value="SIN"/>
    <property type="match status" value="1"/>
</dbReference>
<evidence type="ECO:0000259" key="1">
    <source>
        <dbReference type="PROSITE" id="PS51500"/>
    </source>
</evidence>
<proteinExistence type="predicted"/>
<gene>
    <name evidence="2" type="ORF">J41TS12_42670</name>
</gene>
<dbReference type="RefSeq" id="WP_212942634.1">
    <property type="nucleotide sequence ID" value="NZ_BORR01000021.1"/>
</dbReference>
<evidence type="ECO:0000313" key="3">
    <source>
        <dbReference type="Proteomes" id="UP000681162"/>
    </source>
</evidence>
<sequence length="57" mass="6651">MLEKSARMSTDRNVLEESELEWIHLLLMARDAGLSVEEVRQFLRHANMEEPAIRNLA</sequence>
<comment type="caution">
    <text evidence="2">The sequence shown here is derived from an EMBL/GenBank/DDBJ whole genome shotgun (WGS) entry which is preliminary data.</text>
</comment>
<dbReference type="AlphaFoldDB" id="A0A919XVV0"/>
<dbReference type="SUPFAM" id="SSF47406">
    <property type="entry name" value="SinR repressor dimerisation domain-like"/>
    <property type="match status" value="1"/>
</dbReference>
<name>A0A919XVV0_9BACL</name>
<dbReference type="EMBL" id="BORR01000021">
    <property type="protein sequence ID" value="GIO39406.1"/>
    <property type="molecule type" value="Genomic_DNA"/>
</dbReference>
<evidence type="ECO:0000313" key="2">
    <source>
        <dbReference type="EMBL" id="GIO39406.1"/>
    </source>
</evidence>